<evidence type="ECO:0008006" key="5">
    <source>
        <dbReference type="Google" id="ProtNLM"/>
    </source>
</evidence>
<feature type="compositionally biased region" description="Low complexity" evidence="1">
    <location>
        <begin position="37"/>
        <end position="46"/>
    </location>
</feature>
<reference evidence="3" key="2">
    <citation type="submission" date="2022-05" db="EMBL/GenBank/DDBJ databases">
        <authorList>
            <person name="Kim J.-S."/>
            <person name="Lee K."/>
            <person name="Suh M."/>
            <person name="Eom M."/>
            <person name="Kim J.-S."/>
            <person name="Kim D.-S."/>
            <person name="Ko S.-H."/>
            <person name="Shin Y."/>
            <person name="Lee J.-S."/>
        </authorList>
    </citation>
    <scope>NUCLEOTIDE SEQUENCE</scope>
    <source>
        <strain evidence="3">N237</strain>
    </source>
</reference>
<name>A0ABY4QV42_9ACTN</name>
<proteinExistence type="predicted"/>
<evidence type="ECO:0000313" key="4">
    <source>
        <dbReference type="Proteomes" id="UP001056336"/>
    </source>
</evidence>
<dbReference type="EMBL" id="CP097332">
    <property type="protein sequence ID" value="UQX86931.1"/>
    <property type="molecule type" value="Genomic_DNA"/>
</dbReference>
<dbReference type="Proteomes" id="UP001056336">
    <property type="component" value="Chromosome"/>
</dbReference>
<feature type="signal peptide" evidence="2">
    <location>
        <begin position="1"/>
        <end position="25"/>
    </location>
</feature>
<keyword evidence="2" id="KW-0732">Signal</keyword>
<feature type="region of interest" description="Disordered" evidence="1">
    <location>
        <begin position="37"/>
        <end position="62"/>
    </location>
</feature>
<evidence type="ECO:0000313" key="3">
    <source>
        <dbReference type="EMBL" id="UQX86931.1"/>
    </source>
</evidence>
<feature type="chain" id="PRO_5045346334" description="DUF3558 domain-containing protein" evidence="2">
    <location>
        <begin position="26"/>
        <end position="204"/>
    </location>
</feature>
<dbReference type="PROSITE" id="PS51257">
    <property type="entry name" value="PROKAR_LIPOPROTEIN"/>
    <property type="match status" value="1"/>
</dbReference>
<reference evidence="3" key="1">
    <citation type="journal article" date="2018" name="Int. J. Syst. Evol. Microbiol.">
        <title>Jatrophihabitans telluris sp. nov., isolated from sediment soil of lava forest wetlands and the emended description of the genus Jatrophihabitans.</title>
        <authorList>
            <person name="Lee K.C."/>
            <person name="Suh M.K."/>
            <person name="Eom M.K."/>
            <person name="Kim K.K."/>
            <person name="Kim J.S."/>
            <person name="Kim D.S."/>
            <person name="Ko S.H."/>
            <person name="Shin Y.K."/>
            <person name="Lee J.S."/>
        </authorList>
    </citation>
    <scope>NUCLEOTIDE SEQUENCE</scope>
    <source>
        <strain evidence="3">N237</strain>
    </source>
</reference>
<organism evidence="3 4">
    <name type="scientific">Jatrophihabitans telluris</name>
    <dbReference type="NCBI Taxonomy" id="2038343"/>
    <lineage>
        <taxon>Bacteria</taxon>
        <taxon>Bacillati</taxon>
        <taxon>Actinomycetota</taxon>
        <taxon>Actinomycetes</taxon>
        <taxon>Jatrophihabitantales</taxon>
        <taxon>Jatrophihabitantaceae</taxon>
        <taxon>Jatrophihabitans</taxon>
    </lineage>
</organism>
<evidence type="ECO:0000256" key="2">
    <source>
        <dbReference type="SAM" id="SignalP"/>
    </source>
</evidence>
<sequence>MTALIRAISVGAAALLLAGCASTNAATPTSSARAAAANSTASMPMTPGQSMAGMSMTSSAPANRPTATALMVCSDDIKGKVKQVLALSSAPRTTSAFANEIYSCTYDLSVGPLLLSVQHSESKAAADTYYNRVKASLGKTETLLGLGDKAFGSSAGVAVVMKDNETLVVDARSLPAVFGANQQKRTDLANEVASDVLGCWTGNE</sequence>
<accession>A0ABY4QV42</accession>
<protein>
    <recommendedName>
        <fullName evidence="5">DUF3558 domain-containing protein</fullName>
    </recommendedName>
</protein>
<keyword evidence="4" id="KW-1185">Reference proteome</keyword>
<gene>
    <name evidence="3" type="ORF">M6D93_11505</name>
</gene>
<dbReference type="RefSeq" id="WP_249769338.1">
    <property type="nucleotide sequence ID" value="NZ_CP097332.1"/>
</dbReference>
<evidence type="ECO:0000256" key="1">
    <source>
        <dbReference type="SAM" id="MobiDB-lite"/>
    </source>
</evidence>